<evidence type="ECO:0000313" key="5">
    <source>
        <dbReference type="Proteomes" id="UP000605992"/>
    </source>
</evidence>
<gene>
    <name evidence="4" type="ORF">Pth03_27650</name>
</gene>
<reference evidence="4" key="1">
    <citation type="submission" date="2021-01" db="EMBL/GenBank/DDBJ databases">
        <title>Whole genome shotgun sequence of Planotetraspora thailandica NBRC 104271.</title>
        <authorList>
            <person name="Komaki H."/>
            <person name="Tamura T."/>
        </authorList>
    </citation>
    <scope>NUCLEOTIDE SEQUENCE</scope>
    <source>
        <strain evidence="4">NBRC 104271</strain>
    </source>
</reference>
<dbReference type="EMBL" id="BOOR01000017">
    <property type="protein sequence ID" value="GII54376.1"/>
    <property type="molecule type" value="Genomic_DNA"/>
</dbReference>
<dbReference type="Pfam" id="PF01648">
    <property type="entry name" value="ACPS"/>
    <property type="match status" value="1"/>
</dbReference>
<comment type="similarity">
    <text evidence="1">Belongs to the P-Pant transferase superfamily. Gsp/Sfp/HetI/AcpT family.</text>
</comment>
<dbReference type="GO" id="GO:0019878">
    <property type="term" value="P:lysine biosynthetic process via aminoadipic acid"/>
    <property type="evidence" value="ECO:0007669"/>
    <property type="project" value="TreeGrafter"/>
</dbReference>
<dbReference type="GO" id="GO:0000287">
    <property type="term" value="F:magnesium ion binding"/>
    <property type="evidence" value="ECO:0007669"/>
    <property type="project" value="InterPro"/>
</dbReference>
<evidence type="ECO:0000259" key="3">
    <source>
        <dbReference type="Pfam" id="PF01648"/>
    </source>
</evidence>
<protein>
    <recommendedName>
        <fullName evidence="3">4'-phosphopantetheinyl transferase domain-containing protein</fullName>
    </recommendedName>
</protein>
<accession>A0A8J3V3L3</accession>
<dbReference type="SUPFAM" id="SSF56214">
    <property type="entry name" value="4'-phosphopantetheinyl transferase"/>
    <property type="match status" value="2"/>
</dbReference>
<dbReference type="InterPro" id="IPR037143">
    <property type="entry name" value="4-PPantetheinyl_Trfase_dom_sf"/>
</dbReference>
<dbReference type="AlphaFoldDB" id="A0A8J3V3L3"/>
<dbReference type="GO" id="GO:0008897">
    <property type="term" value="F:holo-[acyl-carrier-protein] synthase activity"/>
    <property type="evidence" value="ECO:0007669"/>
    <property type="project" value="InterPro"/>
</dbReference>
<keyword evidence="5" id="KW-1185">Reference proteome</keyword>
<comment type="caution">
    <text evidence="4">The sequence shown here is derived from an EMBL/GenBank/DDBJ whole genome shotgun (WGS) entry which is preliminary data.</text>
</comment>
<proteinExistence type="inferred from homology"/>
<feature type="domain" description="4'-phosphopantetheinyl transferase" evidence="3">
    <location>
        <begin position="106"/>
        <end position="202"/>
    </location>
</feature>
<dbReference type="GO" id="GO:0005829">
    <property type="term" value="C:cytosol"/>
    <property type="evidence" value="ECO:0007669"/>
    <property type="project" value="TreeGrafter"/>
</dbReference>
<dbReference type="PANTHER" id="PTHR12215">
    <property type="entry name" value="PHOSPHOPANTETHEINE TRANSFERASE"/>
    <property type="match status" value="1"/>
</dbReference>
<dbReference type="PANTHER" id="PTHR12215:SF10">
    <property type="entry name" value="L-AMINOADIPATE-SEMIALDEHYDE DEHYDROGENASE-PHOSPHOPANTETHEINYL TRANSFERASE"/>
    <property type="match status" value="1"/>
</dbReference>
<dbReference type="Proteomes" id="UP000605992">
    <property type="component" value="Unassembled WGS sequence"/>
</dbReference>
<organism evidence="4 5">
    <name type="scientific">Planotetraspora thailandica</name>
    <dbReference type="NCBI Taxonomy" id="487172"/>
    <lineage>
        <taxon>Bacteria</taxon>
        <taxon>Bacillati</taxon>
        <taxon>Actinomycetota</taxon>
        <taxon>Actinomycetes</taxon>
        <taxon>Streptosporangiales</taxon>
        <taxon>Streptosporangiaceae</taxon>
        <taxon>Planotetraspora</taxon>
    </lineage>
</organism>
<evidence type="ECO:0000256" key="2">
    <source>
        <dbReference type="ARBA" id="ARBA00022679"/>
    </source>
</evidence>
<dbReference type="Gene3D" id="3.90.470.20">
    <property type="entry name" value="4'-phosphopantetheinyl transferase domain"/>
    <property type="match status" value="1"/>
</dbReference>
<sequence length="242" mass="26198">MWWSSASGDIASLGALAGFMNDDERRRFEAMRRPQARDQFALGCALMRVAAGHHLGAAPGDVLVERRCVSCGGPHGKPRILGDSGLEISLSHTDGHVVCAVARGTPVGVDVEDGATLMNGDLLAGDILAPREAEVYRQLRPEHRRSALLTYWTRKEAVLKATGHGLRVPMRRLELSGPAEEPRLLRWSGRPEPPRVTLRTLYGPASSYLGHAAAALAVLGEPPQLIELDAEPAFAPWRDHDG</sequence>
<dbReference type="InterPro" id="IPR008278">
    <property type="entry name" value="4-PPantetheinyl_Trfase_dom"/>
</dbReference>
<evidence type="ECO:0000313" key="4">
    <source>
        <dbReference type="EMBL" id="GII54376.1"/>
    </source>
</evidence>
<keyword evidence="2" id="KW-0808">Transferase</keyword>
<evidence type="ECO:0000256" key="1">
    <source>
        <dbReference type="ARBA" id="ARBA00010990"/>
    </source>
</evidence>
<name>A0A8J3V3L3_9ACTN</name>
<dbReference type="InterPro" id="IPR050559">
    <property type="entry name" value="P-Pant_transferase_sf"/>
</dbReference>